<dbReference type="PROSITE" id="PS50005">
    <property type="entry name" value="TPR"/>
    <property type="match status" value="1"/>
</dbReference>
<dbReference type="Proteomes" id="UP000297693">
    <property type="component" value="Unassembled WGS sequence"/>
</dbReference>
<dbReference type="OrthoDB" id="315571at2"/>
<dbReference type="RefSeq" id="WP_135621554.1">
    <property type="nucleotide sequence ID" value="NZ_RQGD01000005.1"/>
</dbReference>
<protein>
    <submittedName>
        <fullName evidence="2">Uncharacterized protein</fullName>
    </submittedName>
</protein>
<gene>
    <name evidence="2" type="ORF">EHQ58_01410</name>
</gene>
<name>A0A4R9K932_9LEPT</name>
<dbReference type="Pfam" id="PF13181">
    <property type="entry name" value="TPR_8"/>
    <property type="match status" value="1"/>
</dbReference>
<proteinExistence type="predicted"/>
<dbReference type="SUPFAM" id="SSF48452">
    <property type="entry name" value="TPR-like"/>
    <property type="match status" value="1"/>
</dbReference>
<organism evidence="2 3">
    <name type="scientific">Leptospira ognonensis</name>
    <dbReference type="NCBI Taxonomy" id="2484945"/>
    <lineage>
        <taxon>Bacteria</taxon>
        <taxon>Pseudomonadati</taxon>
        <taxon>Spirochaetota</taxon>
        <taxon>Spirochaetia</taxon>
        <taxon>Leptospirales</taxon>
        <taxon>Leptospiraceae</taxon>
        <taxon>Leptospira</taxon>
    </lineage>
</organism>
<dbReference type="InterPro" id="IPR011990">
    <property type="entry name" value="TPR-like_helical_dom_sf"/>
</dbReference>
<accession>A0A4R9K932</accession>
<evidence type="ECO:0000313" key="2">
    <source>
        <dbReference type="EMBL" id="TGL63134.1"/>
    </source>
</evidence>
<dbReference type="AlphaFoldDB" id="A0A4R9K932"/>
<feature type="repeat" description="TPR" evidence="1">
    <location>
        <begin position="74"/>
        <end position="107"/>
    </location>
</feature>
<evidence type="ECO:0000313" key="3">
    <source>
        <dbReference type="Proteomes" id="UP000297693"/>
    </source>
</evidence>
<dbReference type="EMBL" id="RQGD01000005">
    <property type="protein sequence ID" value="TGL63134.1"/>
    <property type="molecule type" value="Genomic_DNA"/>
</dbReference>
<sequence>MVSRSRRKWHSGLLLTSLFLFYMGIYAESTNPVKVMFTYDHLLKIAEEKIITETPNQAFSFLAKAREIQPEPDYRFYNLTGEAFWKLGNHFEAMSAFEKSVELNPGQFSLVLRIADFYESERKPDIALEFNERYLKIIPTDKNRILKSAILSRRIGNENNYQKYIQILESDKSFSSEEESLQTSLGRNIRLRKWKEAEELTLRYLPYFPRVEGLYETLILARRGKNSSLIEDAYIMACVTFKDETRYYVRFGVYLQENGRYLESLSMFRRAFYNALKFNSKSDWGEFLFLLRQSYANLDREVDTLAIDSLVLDIQNRNQLTDVQVINHLQTFRKNREYLMFGIFWFKNKNANQANIYRKLLDERDQENSETEFLFVIGPFAREKLEF</sequence>
<comment type="caution">
    <text evidence="2">The sequence shown here is derived from an EMBL/GenBank/DDBJ whole genome shotgun (WGS) entry which is preliminary data.</text>
</comment>
<keyword evidence="1" id="KW-0802">TPR repeat</keyword>
<dbReference type="InterPro" id="IPR019734">
    <property type="entry name" value="TPR_rpt"/>
</dbReference>
<keyword evidence="3" id="KW-1185">Reference proteome</keyword>
<evidence type="ECO:0000256" key="1">
    <source>
        <dbReference type="PROSITE-ProRule" id="PRU00339"/>
    </source>
</evidence>
<reference evidence="2" key="1">
    <citation type="journal article" date="2019" name="PLoS Negl. Trop. Dis.">
        <title>Revisiting the worldwide diversity of Leptospira species in the environment.</title>
        <authorList>
            <person name="Vincent A.T."/>
            <person name="Schiettekatte O."/>
            <person name="Bourhy P."/>
            <person name="Veyrier F.J."/>
            <person name="Picardeau M."/>
        </authorList>
    </citation>
    <scope>NUCLEOTIDE SEQUENCE [LARGE SCALE GENOMIC DNA]</scope>
    <source>
        <strain evidence="2">201702476</strain>
    </source>
</reference>
<dbReference type="Gene3D" id="1.25.40.10">
    <property type="entry name" value="Tetratricopeptide repeat domain"/>
    <property type="match status" value="1"/>
</dbReference>